<organism evidence="2 3">
    <name type="scientific">Pleuronectes platessa</name>
    <name type="common">European plaice</name>
    <dbReference type="NCBI Taxonomy" id="8262"/>
    <lineage>
        <taxon>Eukaryota</taxon>
        <taxon>Metazoa</taxon>
        <taxon>Chordata</taxon>
        <taxon>Craniata</taxon>
        <taxon>Vertebrata</taxon>
        <taxon>Euteleostomi</taxon>
        <taxon>Actinopterygii</taxon>
        <taxon>Neopterygii</taxon>
        <taxon>Teleostei</taxon>
        <taxon>Neoteleostei</taxon>
        <taxon>Acanthomorphata</taxon>
        <taxon>Carangaria</taxon>
        <taxon>Pleuronectiformes</taxon>
        <taxon>Pleuronectoidei</taxon>
        <taxon>Pleuronectidae</taxon>
        <taxon>Pleuronectes</taxon>
    </lineage>
</organism>
<feature type="region of interest" description="Disordered" evidence="1">
    <location>
        <begin position="127"/>
        <end position="164"/>
    </location>
</feature>
<keyword evidence="3" id="KW-1185">Reference proteome</keyword>
<evidence type="ECO:0000313" key="3">
    <source>
        <dbReference type="Proteomes" id="UP001153269"/>
    </source>
</evidence>
<sequence>VHRLSRLPPWDVLGKVDSHTILRSARLRRLESKTRDAPDQWSQTISCLFYILQELQEEEHWQRRPHAGSHGARSGVGPPLLSRGTPPNHPSPPQEIENPRPSVVEMSPPLGWRRTGCEQRLRLAPLYGDGLSSDGHAPSQVTPIAPGPPYGGAGPFGRPSAAKA</sequence>
<dbReference type="EMBL" id="CADEAL010003534">
    <property type="protein sequence ID" value="CAB1445017.1"/>
    <property type="molecule type" value="Genomic_DNA"/>
</dbReference>
<accession>A0A9N7Z115</accession>
<comment type="caution">
    <text evidence="2">The sequence shown here is derived from an EMBL/GenBank/DDBJ whole genome shotgun (WGS) entry which is preliminary data.</text>
</comment>
<gene>
    <name evidence="2" type="ORF">PLEPLA_LOCUS32747</name>
</gene>
<protein>
    <submittedName>
        <fullName evidence="2">Uncharacterized protein</fullName>
    </submittedName>
</protein>
<name>A0A9N7Z115_PLEPL</name>
<proteinExistence type="predicted"/>
<feature type="non-terminal residue" evidence="2">
    <location>
        <position position="1"/>
    </location>
</feature>
<feature type="region of interest" description="Disordered" evidence="1">
    <location>
        <begin position="60"/>
        <end position="111"/>
    </location>
</feature>
<dbReference type="Proteomes" id="UP001153269">
    <property type="component" value="Unassembled WGS sequence"/>
</dbReference>
<dbReference type="AlphaFoldDB" id="A0A9N7Z115"/>
<evidence type="ECO:0000313" key="2">
    <source>
        <dbReference type="EMBL" id="CAB1445017.1"/>
    </source>
</evidence>
<evidence type="ECO:0000256" key="1">
    <source>
        <dbReference type="SAM" id="MobiDB-lite"/>
    </source>
</evidence>
<reference evidence="2" key="1">
    <citation type="submission" date="2020-03" db="EMBL/GenBank/DDBJ databases">
        <authorList>
            <person name="Weist P."/>
        </authorList>
    </citation>
    <scope>NUCLEOTIDE SEQUENCE</scope>
</reference>